<keyword evidence="3" id="KW-1185">Reference proteome</keyword>
<feature type="domain" description="Glycoside hydrolase family 2 catalytic" evidence="1">
    <location>
        <begin position="71"/>
        <end position="242"/>
    </location>
</feature>
<keyword evidence="2" id="KW-0378">Hydrolase</keyword>
<gene>
    <name evidence="2" type="ORF">WJU22_01150</name>
</gene>
<dbReference type="GO" id="GO:0016787">
    <property type="term" value="F:hydrolase activity"/>
    <property type="evidence" value="ECO:0007669"/>
    <property type="project" value="UniProtKB-KW"/>
</dbReference>
<reference evidence="2 3" key="1">
    <citation type="submission" date="2024-03" db="EMBL/GenBank/DDBJ databases">
        <title>Chitinophaga caseinilytica sp. nov., a casein hydrolysing bacterium isolated from forest soil.</title>
        <authorList>
            <person name="Lee D.S."/>
            <person name="Han D.M."/>
            <person name="Baek J.H."/>
            <person name="Choi D.G."/>
            <person name="Jeon J.H."/>
            <person name="Jeon C.O."/>
        </authorList>
    </citation>
    <scope>NUCLEOTIDE SEQUENCE [LARGE SCALE GENOMIC DNA]</scope>
    <source>
        <strain evidence="2 3">KACC 19118</strain>
    </source>
</reference>
<accession>A0ABZ2Z5G7</accession>
<organism evidence="2 3">
    <name type="scientific">Chitinophaga caseinilytica</name>
    <dbReference type="NCBI Taxonomy" id="2267521"/>
    <lineage>
        <taxon>Bacteria</taxon>
        <taxon>Pseudomonadati</taxon>
        <taxon>Bacteroidota</taxon>
        <taxon>Chitinophagia</taxon>
        <taxon>Chitinophagales</taxon>
        <taxon>Chitinophagaceae</taxon>
        <taxon>Chitinophaga</taxon>
    </lineage>
</organism>
<name>A0ABZ2Z5G7_9BACT</name>
<evidence type="ECO:0000259" key="1">
    <source>
        <dbReference type="Pfam" id="PF02836"/>
    </source>
</evidence>
<evidence type="ECO:0000313" key="2">
    <source>
        <dbReference type="EMBL" id="WZN46790.1"/>
    </source>
</evidence>
<dbReference type="RefSeq" id="WP_341841472.1">
    <property type="nucleotide sequence ID" value="NZ_CP149792.1"/>
</dbReference>
<protein>
    <submittedName>
        <fullName evidence="2">Glycoside hydrolase family 2 TIM barrel-domain containing protein</fullName>
    </submittedName>
</protein>
<evidence type="ECO:0000313" key="3">
    <source>
        <dbReference type="Proteomes" id="UP001449657"/>
    </source>
</evidence>
<dbReference type="Pfam" id="PF02836">
    <property type="entry name" value="Glyco_hydro_2_C"/>
    <property type="match status" value="1"/>
</dbReference>
<dbReference type="Gene3D" id="3.20.20.80">
    <property type="entry name" value="Glycosidases"/>
    <property type="match status" value="1"/>
</dbReference>
<dbReference type="InterPro" id="IPR006103">
    <property type="entry name" value="Glyco_hydro_2_cat"/>
</dbReference>
<sequence>MQIRRILTWTGALAALMAVAAWGMPLLNGGGPLAQPLRNKGKVHIRQDGAKYTLYRNGRPFFVQGASGRGDLASLAAAGGNTVRTYDTANLRAFLDEAQSQGLAVIAGLPIPSSPYEKFFYRDKRKTDSLEAGVRAAVLRYRDHPALLMWCLGNEPVMTWRPGHRGFYSTYNRLLASIHELDPDHPVTTTLPNFNIAQIWMIRQCVPGLDVISFNTFGRLHELGERLEQFSRIWNGPFLVAEWGAYGPWESEYTAWQAPVENTSSKKAEQLRKMVTDLPLQNPRCLGALAFYWGYRDEATGTWFSLFSTSGQPTEAVAALRESWGRKSANTTWPQIKYMLLGGKGARDNILLTPGSRQTASLFLDAANRAPIATLAWKVTQENWYHGTGRPKKPDIMIDTTVRAEDGLELSFVTPRRGGPYRIFVQVTDREGHVATANTPFYVVE</sequence>
<dbReference type="InterPro" id="IPR017853">
    <property type="entry name" value="GH"/>
</dbReference>
<dbReference type="SUPFAM" id="SSF51445">
    <property type="entry name" value="(Trans)glycosidases"/>
    <property type="match status" value="1"/>
</dbReference>
<proteinExistence type="predicted"/>
<dbReference type="Proteomes" id="UP001449657">
    <property type="component" value="Chromosome"/>
</dbReference>
<dbReference type="EMBL" id="CP150096">
    <property type="protein sequence ID" value="WZN46790.1"/>
    <property type="molecule type" value="Genomic_DNA"/>
</dbReference>